<sequence length="206" mass="22688">MEETRRERKKRQTRHLLIQAAVRLFTEQGYEQTTGAQIAAAADVSTKTFFNYFPSKEDVLFAGTERYYGLALEVIADRAPDDTAPQVLRRCFDRAIGRYLAQGMWAEEPEMAEIHQRLLATVPSVRAKALHVMFDAQRRIADALLKAFPDRLDPISAAAATGAFMGAVQAAGLAGVEMYGESEQDYLAAMGRAADIAIRGLDSLTG</sequence>
<evidence type="ECO:0000313" key="6">
    <source>
        <dbReference type="EMBL" id="TDC07928.1"/>
    </source>
</evidence>
<dbReference type="AlphaFoldDB" id="A0A4R4NFF1"/>
<evidence type="ECO:0000259" key="5">
    <source>
        <dbReference type="PROSITE" id="PS50977"/>
    </source>
</evidence>
<name>A0A4R4NFF1_9ACTN</name>
<dbReference type="PRINTS" id="PR00455">
    <property type="entry name" value="HTHTETR"/>
</dbReference>
<dbReference type="OrthoDB" id="3296001at2"/>
<evidence type="ECO:0000256" key="1">
    <source>
        <dbReference type="ARBA" id="ARBA00023015"/>
    </source>
</evidence>
<dbReference type="RefSeq" id="WP_132332507.1">
    <property type="nucleotide sequence ID" value="NZ_SMJZ01000034.1"/>
</dbReference>
<evidence type="ECO:0000256" key="2">
    <source>
        <dbReference type="ARBA" id="ARBA00023125"/>
    </source>
</evidence>
<evidence type="ECO:0000256" key="3">
    <source>
        <dbReference type="ARBA" id="ARBA00023163"/>
    </source>
</evidence>
<dbReference type="PANTHER" id="PTHR30055:SF234">
    <property type="entry name" value="HTH-TYPE TRANSCRIPTIONAL REGULATOR BETI"/>
    <property type="match status" value="1"/>
</dbReference>
<evidence type="ECO:0000313" key="7">
    <source>
        <dbReference type="Proteomes" id="UP000295157"/>
    </source>
</evidence>
<reference evidence="6 7" key="1">
    <citation type="submission" date="2019-02" db="EMBL/GenBank/DDBJ databases">
        <title>Draft genome sequences of novel Actinobacteria.</title>
        <authorList>
            <person name="Sahin N."/>
            <person name="Ay H."/>
            <person name="Saygin H."/>
        </authorList>
    </citation>
    <scope>NUCLEOTIDE SEQUENCE [LARGE SCALE GENOMIC DNA]</scope>
    <source>
        <strain evidence="6 7">KC201</strain>
    </source>
</reference>
<dbReference type="InterPro" id="IPR001647">
    <property type="entry name" value="HTH_TetR"/>
</dbReference>
<evidence type="ECO:0000256" key="4">
    <source>
        <dbReference type="PROSITE-ProRule" id="PRU00335"/>
    </source>
</evidence>
<dbReference type="GO" id="GO:0000976">
    <property type="term" value="F:transcription cis-regulatory region binding"/>
    <property type="evidence" value="ECO:0007669"/>
    <property type="project" value="TreeGrafter"/>
</dbReference>
<dbReference type="PROSITE" id="PS50977">
    <property type="entry name" value="HTH_TETR_2"/>
    <property type="match status" value="1"/>
</dbReference>
<accession>A0A4R4NFF1</accession>
<dbReference type="Gene3D" id="1.10.357.10">
    <property type="entry name" value="Tetracycline Repressor, domain 2"/>
    <property type="match status" value="1"/>
</dbReference>
<organism evidence="6 7">
    <name type="scientific">Nonomuraea longispora</name>
    <dbReference type="NCBI Taxonomy" id="1848320"/>
    <lineage>
        <taxon>Bacteria</taxon>
        <taxon>Bacillati</taxon>
        <taxon>Actinomycetota</taxon>
        <taxon>Actinomycetes</taxon>
        <taxon>Streptosporangiales</taxon>
        <taxon>Streptosporangiaceae</taxon>
        <taxon>Nonomuraea</taxon>
    </lineage>
</organism>
<keyword evidence="1" id="KW-0805">Transcription regulation</keyword>
<dbReference type="EMBL" id="SMJZ01000034">
    <property type="protein sequence ID" value="TDC07928.1"/>
    <property type="molecule type" value="Genomic_DNA"/>
</dbReference>
<proteinExistence type="predicted"/>
<keyword evidence="7" id="KW-1185">Reference proteome</keyword>
<protein>
    <submittedName>
        <fullName evidence="6">TetR family transcriptional regulator</fullName>
    </submittedName>
</protein>
<dbReference type="Pfam" id="PF00440">
    <property type="entry name" value="TetR_N"/>
    <property type="match status" value="1"/>
</dbReference>
<comment type="caution">
    <text evidence="6">The sequence shown here is derived from an EMBL/GenBank/DDBJ whole genome shotgun (WGS) entry which is preliminary data.</text>
</comment>
<dbReference type="GO" id="GO:0003700">
    <property type="term" value="F:DNA-binding transcription factor activity"/>
    <property type="evidence" value="ECO:0007669"/>
    <property type="project" value="TreeGrafter"/>
</dbReference>
<dbReference type="InterPro" id="IPR050109">
    <property type="entry name" value="HTH-type_TetR-like_transc_reg"/>
</dbReference>
<dbReference type="Gene3D" id="1.10.10.60">
    <property type="entry name" value="Homeodomain-like"/>
    <property type="match status" value="1"/>
</dbReference>
<dbReference type="SUPFAM" id="SSF46689">
    <property type="entry name" value="Homeodomain-like"/>
    <property type="match status" value="1"/>
</dbReference>
<keyword evidence="3" id="KW-0804">Transcription</keyword>
<keyword evidence="2 4" id="KW-0238">DNA-binding</keyword>
<dbReference type="PANTHER" id="PTHR30055">
    <property type="entry name" value="HTH-TYPE TRANSCRIPTIONAL REGULATOR RUTR"/>
    <property type="match status" value="1"/>
</dbReference>
<feature type="DNA-binding region" description="H-T-H motif" evidence="4">
    <location>
        <begin position="34"/>
        <end position="53"/>
    </location>
</feature>
<dbReference type="InterPro" id="IPR009057">
    <property type="entry name" value="Homeodomain-like_sf"/>
</dbReference>
<gene>
    <name evidence="6" type="ORF">E1267_11965</name>
</gene>
<dbReference type="Proteomes" id="UP000295157">
    <property type="component" value="Unassembled WGS sequence"/>
</dbReference>
<feature type="domain" description="HTH tetR-type" evidence="5">
    <location>
        <begin position="11"/>
        <end position="71"/>
    </location>
</feature>